<proteinExistence type="predicted"/>
<reference evidence="2" key="1">
    <citation type="submission" date="2014-12" db="EMBL/GenBank/DDBJ databases">
        <title>Insight into the proteome of Arion vulgaris.</title>
        <authorList>
            <person name="Aradska J."/>
            <person name="Bulat T."/>
            <person name="Smidak R."/>
            <person name="Sarate P."/>
            <person name="Gangsoo J."/>
            <person name="Sialana F."/>
            <person name="Bilban M."/>
            <person name="Lubec G."/>
        </authorList>
    </citation>
    <scope>NUCLEOTIDE SEQUENCE</scope>
    <source>
        <tissue evidence="2">Skin</tissue>
    </source>
</reference>
<feature type="non-terminal residue" evidence="2">
    <location>
        <position position="1"/>
    </location>
</feature>
<evidence type="ECO:0000256" key="1">
    <source>
        <dbReference type="SAM" id="MobiDB-lite"/>
    </source>
</evidence>
<organism evidence="2">
    <name type="scientific">Arion vulgaris</name>
    <dbReference type="NCBI Taxonomy" id="1028688"/>
    <lineage>
        <taxon>Eukaryota</taxon>
        <taxon>Metazoa</taxon>
        <taxon>Spiralia</taxon>
        <taxon>Lophotrochozoa</taxon>
        <taxon>Mollusca</taxon>
        <taxon>Gastropoda</taxon>
        <taxon>Heterobranchia</taxon>
        <taxon>Euthyneura</taxon>
        <taxon>Panpulmonata</taxon>
        <taxon>Eupulmonata</taxon>
        <taxon>Stylommatophora</taxon>
        <taxon>Helicina</taxon>
        <taxon>Arionoidea</taxon>
        <taxon>Arionidae</taxon>
        <taxon>Arion</taxon>
    </lineage>
</organism>
<feature type="non-terminal residue" evidence="2">
    <location>
        <position position="200"/>
    </location>
</feature>
<gene>
    <name evidence="2" type="primary">ORF49371</name>
</gene>
<protein>
    <submittedName>
        <fullName evidence="2">Uncharacterized protein</fullName>
    </submittedName>
</protein>
<dbReference type="AlphaFoldDB" id="A0A0B6Z518"/>
<dbReference type="EMBL" id="HACG01016894">
    <property type="protein sequence ID" value="CEK63759.1"/>
    <property type="molecule type" value="Transcribed_RNA"/>
</dbReference>
<sequence length="200" mass="22390">KKGGGAKTLVAGGNPAETCSKKLAGKLAPIFTSVKSKEQTLRSTTPPPDPEQDRLKREFLMSGIPEELKRQIATTANNNVFLDYPPFPRVSHIQQIQEVDGLPVKGTIPQLRHTDDRDDSETTLNTSLMWETFGFKYAETDNSHHIDTFEKFTINPPILGSQLDLLLKELEFSDSKFPFRATYTNLQSKIAILDASPWET</sequence>
<feature type="region of interest" description="Disordered" evidence="1">
    <location>
        <begin position="34"/>
        <end position="53"/>
    </location>
</feature>
<accession>A0A0B6Z518</accession>
<evidence type="ECO:0000313" key="2">
    <source>
        <dbReference type="EMBL" id="CEK63759.1"/>
    </source>
</evidence>
<name>A0A0B6Z518_9EUPU</name>